<evidence type="ECO:0000256" key="5">
    <source>
        <dbReference type="ARBA" id="ARBA00023128"/>
    </source>
</evidence>
<evidence type="ECO:0000256" key="6">
    <source>
        <dbReference type="ARBA" id="ARBA00023136"/>
    </source>
</evidence>
<keyword evidence="2 8" id="KW-0812">Transmembrane</keyword>
<dbReference type="InterPro" id="IPR013833">
    <property type="entry name" value="Cyt_c_oxidase_su3_a-hlx"/>
</dbReference>
<keyword evidence="4 8" id="KW-1133">Transmembrane helix</keyword>
<dbReference type="AlphaFoldDB" id="L8IV95"/>
<evidence type="ECO:0000256" key="8">
    <source>
        <dbReference type="SAM" id="Phobius"/>
    </source>
</evidence>
<protein>
    <submittedName>
        <fullName evidence="10">Cytochrome c oxidase subunit 3</fullName>
    </submittedName>
</protein>
<evidence type="ECO:0000256" key="4">
    <source>
        <dbReference type="ARBA" id="ARBA00022989"/>
    </source>
</evidence>
<feature type="non-terminal residue" evidence="10">
    <location>
        <position position="64"/>
    </location>
</feature>
<evidence type="ECO:0000313" key="10">
    <source>
        <dbReference type="EMBL" id="ELR60530.1"/>
    </source>
</evidence>
<proteinExistence type="predicted"/>
<dbReference type="GO" id="GO:0005743">
    <property type="term" value="C:mitochondrial inner membrane"/>
    <property type="evidence" value="ECO:0007669"/>
    <property type="project" value="UniProtKB-SubCell"/>
</dbReference>
<comment type="subcellular location">
    <subcellularLocation>
        <location evidence="1">Mitochondrion inner membrane</location>
        <topology evidence="1">Multi-pass membrane protein</topology>
    </subcellularLocation>
</comment>
<gene>
    <name evidence="10" type="ORF">M91_19262</name>
</gene>
<dbReference type="InterPro" id="IPR000298">
    <property type="entry name" value="Cyt_c_oxidase-like_su3"/>
</dbReference>
<evidence type="ECO:0000256" key="1">
    <source>
        <dbReference type="ARBA" id="ARBA00004448"/>
    </source>
</evidence>
<keyword evidence="6 8" id="KW-0472">Membrane</keyword>
<name>L8IV95_9CETA</name>
<dbReference type="Proteomes" id="UP000011080">
    <property type="component" value="Unassembled WGS sequence"/>
</dbReference>
<organism evidence="10 11">
    <name type="scientific">Bos mutus</name>
    <name type="common">wild yak</name>
    <dbReference type="NCBI Taxonomy" id="72004"/>
    <lineage>
        <taxon>Eukaryota</taxon>
        <taxon>Metazoa</taxon>
        <taxon>Chordata</taxon>
        <taxon>Craniata</taxon>
        <taxon>Vertebrata</taxon>
        <taxon>Euteleostomi</taxon>
        <taxon>Mammalia</taxon>
        <taxon>Eutheria</taxon>
        <taxon>Laurasiatheria</taxon>
        <taxon>Artiodactyla</taxon>
        <taxon>Ruminantia</taxon>
        <taxon>Pecora</taxon>
        <taxon>Bovidae</taxon>
        <taxon>Bovinae</taxon>
        <taxon>Bos</taxon>
    </lineage>
</organism>
<dbReference type="SUPFAM" id="SSF81452">
    <property type="entry name" value="Cytochrome c oxidase subunit III-like"/>
    <property type="match status" value="1"/>
</dbReference>
<evidence type="ECO:0000256" key="3">
    <source>
        <dbReference type="ARBA" id="ARBA00022792"/>
    </source>
</evidence>
<accession>L8IV95</accession>
<sequence>AHHSCMERNWKHILEAPFRYNCLVPLLLLQASEYYETSFTISHGLSVSTFFVATGFCGLHVILG</sequence>
<dbReference type="InterPro" id="IPR035973">
    <property type="entry name" value="Cyt_c_oxidase_su3-like_sf"/>
</dbReference>
<comment type="catalytic activity">
    <reaction evidence="7">
        <text>4 Fe(II)-[cytochrome c] + O2 + 8 H(+)(in) = 4 Fe(III)-[cytochrome c] + 2 H2O + 4 H(+)(out)</text>
        <dbReference type="Rhea" id="RHEA:11436"/>
        <dbReference type="Rhea" id="RHEA-COMP:10350"/>
        <dbReference type="Rhea" id="RHEA-COMP:14399"/>
        <dbReference type="ChEBI" id="CHEBI:15377"/>
        <dbReference type="ChEBI" id="CHEBI:15378"/>
        <dbReference type="ChEBI" id="CHEBI:15379"/>
        <dbReference type="ChEBI" id="CHEBI:29033"/>
        <dbReference type="ChEBI" id="CHEBI:29034"/>
        <dbReference type="EC" id="7.1.1.9"/>
    </reaction>
    <physiologicalReaction direction="left-to-right" evidence="7">
        <dbReference type="Rhea" id="RHEA:11437"/>
    </physiologicalReaction>
</comment>
<feature type="domain" description="Heme-copper oxidase subunit III family profile" evidence="9">
    <location>
        <begin position="1"/>
        <end position="64"/>
    </location>
</feature>
<dbReference type="Gene3D" id="1.20.120.80">
    <property type="entry name" value="Cytochrome c oxidase, subunit III, four-helix bundle"/>
    <property type="match status" value="1"/>
</dbReference>
<dbReference type="GO" id="GO:0004129">
    <property type="term" value="F:cytochrome-c oxidase activity"/>
    <property type="evidence" value="ECO:0007669"/>
    <property type="project" value="UniProtKB-EC"/>
</dbReference>
<evidence type="ECO:0000256" key="2">
    <source>
        <dbReference type="ARBA" id="ARBA00022692"/>
    </source>
</evidence>
<keyword evidence="5" id="KW-0496">Mitochondrion</keyword>
<evidence type="ECO:0000313" key="11">
    <source>
        <dbReference type="Proteomes" id="UP000011080"/>
    </source>
</evidence>
<dbReference type="Pfam" id="PF00510">
    <property type="entry name" value="COX3"/>
    <property type="match status" value="1"/>
</dbReference>
<feature type="transmembrane region" description="Helical" evidence="8">
    <location>
        <begin position="41"/>
        <end position="63"/>
    </location>
</feature>
<evidence type="ECO:0000256" key="7">
    <source>
        <dbReference type="ARBA" id="ARBA00049512"/>
    </source>
</evidence>
<keyword evidence="3" id="KW-0999">Mitochondrion inner membrane</keyword>
<dbReference type="GO" id="GO:0022904">
    <property type="term" value="P:respiratory electron transport chain"/>
    <property type="evidence" value="ECO:0007669"/>
    <property type="project" value="InterPro"/>
</dbReference>
<evidence type="ECO:0000259" key="9">
    <source>
        <dbReference type="Pfam" id="PF00510"/>
    </source>
</evidence>
<reference evidence="10 11" key="1">
    <citation type="journal article" date="2012" name="Nat. Genet.">
        <title>The yak genome and adaptation to life at high altitude.</title>
        <authorList>
            <person name="Qiu Q."/>
            <person name="Zhang G."/>
            <person name="Ma T."/>
            <person name="Qian W."/>
            <person name="Wang J."/>
            <person name="Ye Z."/>
            <person name="Cao C."/>
            <person name="Hu Q."/>
            <person name="Kim J."/>
            <person name="Larkin D.M."/>
            <person name="Auvil L."/>
            <person name="Capitanu B."/>
            <person name="Ma J."/>
            <person name="Lewin H.A."/>
            <person name="Qian X."/>
            <person name="Lang Y."/>
            <person name="Zhou R."/>
            <person name="Wang L."/>
            <person name="Wang K."/>
            <person name="Xia J."/>
            <person name="Liao S."/>
            <person name="Pan S."/>
            <person name="Lu X."/>
            <person name="Hou H."/>
            <person name="Wang Y."/>
            <person name="Zang X."/>
            <person name="Yin Y."/>
            <person name="Ma H."/>
            <person name="Zhang J."/>
            <person name="Wang Z."/>
            <person name="Zhang Y."/>
            <person name="Zhang D."/>
            <person name="Yonezawa T."/>
            <person name="Hasegawa M."/>
            <person name="Zhong Y."/>
            <person name="Liu W."/>
            <person name="Zhang Y."/>
            <person name="Huang Z."/>
            <person name="Zhang S."/>
            <person name="Long R."/>
            <person name="Yang H."/>
            <person name="Wang J."/>
            <person name="Lenstra J.A."/>
            <person name="Cooper D.N."/>
            <person name="Wu Y."/>
            <person name="Wang J."/>
            <person name="Shi P."/>
            <person name="Wang J."/>
            <person name="Liu J."/>
        </authorList>
    </citation>
    <scope>NUCLEOTIDE SEQUENCE [LARGE SCALE GENOMIC DNA]</scope>
    <source>
        <strain evidence="11">yakQH1</strain>
    </source>
</reference>
<feature type="non-terminal residue" evidence="10">
    <location>
        <position position="1"/>
    </location>
</feature>
<dbReference type="EMBL" id="JH880577">
    <property type="protein sequence ID" value="ELR60530.1"/>
    <property type="molecule type" value="Genomic_DNA"/>
</dbReference>